<evidence type="ECO:0000313" key="2">
    <source>
        <dbReference type="Proteomes" id="UP000492820"/>
    </source>
</evidence>
<evidence type="ECO:0000313" key="1">
    <source>
        <dbReference type="EMBL" id="CDS21234.1"/>
    </source>
</evidence>
<dbReference type="Proteomes" id="UP000492820">
    <property type="component" value="Unassembled WGS sequence"/>
</dbReference>
<dbReference type="WBParaSite" id="EgrG_000162400">
    <property type="protein sequence ID" value="EgrG_000162400"/>
    <property type="gene ID" value="EgrG_000162400"/>
</dbReference>
<accession>A0A068WRW7</accession>
<reference evidence="1" key="2">
    <citation type="submission" date="2014-06" db="EMBL/GenBank/DDBJ databases">
        <authorList>
            <person name="Aslett M."/>
        </authorList>
    </citation>
    <scope>NUCLEOTIDE SEQUENCE</scope>
</reference>
<sequence>MVRKLLTLRQRGDERTGGNGRFRAACLKLSSWCLIYIGSLPDLQAECCSGGDKQARSKWSPILAPLA</sequence>
<gene>
    <name evidence="1" type="ORF">EgrG_000162400</name>
</gene>
<organism evidence="1">
    <name type="scientific">Echinococcus granulosus</name>
    <name type="common">Hydatid tapeworm</name>
    <dbReference type="NCBI Taxonomy" id="6210"/>
    <lineage>
        <taxon>Eukaryota</taxon>
        <taxon>Metazoa</taxon>
        <taxon>Spiralia</taxon>
        <taxon>Lophotrochozoa</taxon>
        <taxon>Platyhelminthes</taxon>
        <taxon>Cestoda</taxon>
        <taxon>Eucestoda</taxon>
        <taxon>Cyclophyllidea</taxon>
        <taxon>Taeniidae</taxon>
        <taxon>Echinococcus</taxon>
        <taxon>Echinococcus granulosus group</taxon>
    </lineage>
</organism>
<dbReference type="EMBL" id="LK028583">
    <property type="protein sequence ID" value="CDS21234.1"/>
    <property type="molecule type" value="Genomic_DNA"/>
</dbReference>
<protein>
    <submittedName>
        <fullName evidence="1 3">Uncharacterized protein</fullName>
    </submittedName>
</protein>
<proteinExistence type="predicted"/>
<evidence type="ECO:0000313" key="3">
    <source>
        <dbReference type="WBParaSite" id="EgrG_000162400"/>
    </source>
</evidence>
<reference evidence="1 2" key="1">
    <citation type="journal article" date="2013" name="Nature">
        <title>The genomes of four tapeworm species reveal adaptations to parasitism.</title>
        <authorList>
            <person name="Tsai I.J."/>
            <person name="Zarowiecki M."/>
            <person name="Holroyd N."/>
            <person name="Garciarrubio A."/>
            <person name="Sanchez-Flores A."/>
            <person name="Brooks K.L."/>
            <person name="Tracey A."/>
            <person name="Bobes R.J."/>
            <person name="Fragoso G."/>
            <person name="Sciutto E."/>
            <person name="Aslett M."/>
            <person name="Beasley H."/>
            <person name="Bennett H.M."/>
            <person name="Cai J."/>
            <person name="Camicia F."/>
            <person name="Clark R."/>
            <person name="Cucher M."/>
            <person name="De Silva N."/>
            <person name="Day T.A."/>
            <person name="Deplazes P."/>
            <person name="Estrada K."/>
            <person name="Fernandez C."/>
            <person name="Holland P.W."/>
            <person name="Hou J."/>
            <person name="Hu S."/>
            <person name="Huckvale T."/>
            <person name="Hung S.S."/>
            <person name="Kamenetzky L."/>
            <person name="Keane J.A."/>
            <person name="Kiss F."/>
            <person name="Koziol U."/>
            <person name="Lambert O."/>
            <person name="Liu K."/>
            <person name="Luo X."/>
            <person name="Luo Y."/>
            <person name="Macchiaroli N."/>
            <person name="Nichol S."/>
            <person name="Paps J."/>
            <person name="Parkinson J."/>
            <person name="Pouchkina-Stantcheva N."/>
            <person name="Riddiford N."/>
            <person name="Rosenzvit M."/>
            <person name="Salinas G."/>
            <person name="Wasmuth J.D."/>
            <person name="Zamanian M."/>
            <person name="Zheng Y."/>
            <person name="Cai X."/>
            <person name="Soberon X."/>
            <person name="Olson P.D."/>
            <person name="Laclette J.P."/>
            <person name="Brehm K."/>
            <person name="Berriman M."/>
            <person name="Garciarrubio A."/>
            <person name="Bobes R.J."/>
            <person name="Fragoso G."/>
            <person name="Sanchez-Flores A."/>
            <person name="Estrada K."/>
            <person name="Cevallos M.A."/>
            <person name="Morett E."/>
            <person name="Gonzalez V."/>
            <person name="Portillo T."/>
            <person name="Ochoa-Leyva A."/>
            <person name="Jose M.V."/>
            <person name="Sciutto E."/>
            <person name="Landa A."/>
            <person name="Jimenez L."/>
            <person name="Valdes V."/>
            <person name="Carrero J.C."/>
            <person name="Larralde C."/>
            <person name="Morales-Montor J."/>
            <person name="Limon-Lason J."/>
            <person name="Soberon X."/>
            <person name="Laclette J.P."/>
        </authorList>
    </citation>
    <scope>NUCLEOTIDE SEQUENCE [LARGE SCALE GENOMIC DNA]</scope>
</reference>
<reference evidence="3" key="3">
    <citation type="submission" date="2020-10" db="UniProtKB">
        <authorList>
            <consortium name="WormBaseParasite"/>
        </authorList>
    </citation>
    <scope>IDENTIFICATION</scope>
</reference>
<dbReference type="AlphaFoldDB" id="A0A068WRW7"/>
<name>A0A068WRW7_ECHGR</name>